<dbReference type="SMART" id="SM00421">
    <property type="entry name" value="HTH_LUXR"/>
    <property type="match status" value="1"/>
</dbReference>
<dbReference type="InterPro" id="IPR036388">
    <property type="entry name" value="WH-like_DNA-bd_sf"/>
</dbReference>
<keyword evidence="4" id="KW-0812">Transmembrane</keyword>
<feature type="transmembrane region" description="Helical" evidence="4">
    <location>
        <begin position="44"/>
        <end position="62"/>
    </location>
</feature>
<feature type="domain" description="HTH luxR-type" evidence="5">
    <location>
        <begin position="91"/>
        <end position="156"/>
    </location>
</feature>
<dbReference type="InterPro" id="IPR016032">
    <property type="entry name" value="Sig_transdc_resp-reg_C-effctor"/>
</dbReference>
<name>A0A385SSI6_9BACT</name>
<protein>
    <submittedName>
        <fullName evidence="6">DNA-binding response regulator</fullName>
    </submittedName>
</protein>
<dbReference type="OrthoDB" id="9807565at2"/>
<dbReference type="PANTHER" id="PTHR44688:SF16">
    <property type="entry name" value="DNA-BINDING TRANSCRIPTIONAL ACTIVATOR DEVR_DOSR"/>
    <property type="match status" value="1"/>
</dbReference>
<accession>A0A385SSI6</accession>
<evidence type="ECO:0000256" key="1">
    <source>
        <dbReference type="ARBA" id="ARBA00023015"/>
    </source>
</evidence>
<keyword evidence="4" id="KW-1133">Transmembrane helix</keyword>
<keyword evidence="1" id="KW-0805">Transcription regulation</keyword>
<keyword evidence="7" id="KW-1185">Reference proteome</keyword>
<evidence type="ECO:0000313" key="6">
    <source>
        <dbReference type="EMBL" id="AYB33506.1"/>
    </source>
</evidence>
<dbReference type="PROSITE" id="PS00622">
    <property type="entry name" value="HTH_LUXR_1"/>
    <property type="match status" value="1"/>
</dbReference>
<evidence type="ECO:0000259" key="5">
    <source>
        <dbReference type="PROSITE" id="PS50043"/>
    </source>
</evidence>
<dbReference type="InterPro" id="IPR000792">
    <property type="entry name" value="Tscrpt_reg_LuxR_C"/>
</dbReference>
<keyword evidence="4" id="KW-0472">Membrane</keyword>
<dbReference type="Gene3D" id="1.10.10.10">
    <property type="entry name" value="Winged helix-like DNA-binding domain superfamily/Winged helix DNA-binding domain"/>
    <property type="match status" value="1"/>
</dbReference>
<dbReference type="GO" id="GO:0003677">
    <property type="term" value="F:DNA binding"/>
    <property type="evidence" value="ECO:0007669"/>
    <property type="project" value="UniProtKB-KW"/>
</dbReference>
<evidence type="ECO:0000256" key="2">
    <source>
        <dbReference type="ARBA" id="ARBA00023125"/>
    </source>
</evidence>
<dbReference type="CDD" id="cd06170">
    <property type="entry name" value="LuxR_C_like"/>
    <property type="match status" value="1"/>
</dbReference>
<dbReference type="GO" id="GO:0006355">
    <property type="term" value="P:regulation of DNA-templated transcription"/>
    <property type="evidence" value="ECO:0007669"/>
    <property type="project" value="InterPro"/>
</dbReference>
<dbReference type="SUPFAM" id="SSF46894">
    <property type="entry name" value="C-terminal effector domain of the bipartite response regulators"/>
    <property type="match status" value="1"/>
</dbReference>
<reference evidence="7" key="1">
    <citation type="submission" date="2018-09" db="EMBL/GenBank/DDBJ databases">
        <title>Chryseolinea sp. KIS68-18 isolated from soil.</title>
        <authorList>
            <person name="Weon H.-Y."/>
            <person name="Kwon S.-W."/>
            <person name="Lee S.A."/>
        </authorList>
    </citation>
    <scope>NUCLEOTIDE SEQUENCE [LARGE SCALE GENOMIC DNA]</scope>
    <source>
        <strain evidence="7">KIS68-18</strain>
    </source>
</reference>
<sequence length="177" mass="20182">MIFLKDIWHKLRPVALYGVLMAVLVFALKWLQWKYLITDNASDVYVGLIAVFFTLLGTWVATQFAKPKIQTVVVEKEIYRDQPGDSALNETELKKLNLTTREYEVLQLLTQGYTNAEIADKLYLSLSTVKTHVSNLFVKMDVKNRTQALEKANRLKLTPQANSYFGMKSPKSGNFGT</sequence>
<dbReference type="Proteomes" id="UP000266183">
    <property type="component" value="Chromosome"/>
</dbReference>
<dbReference type="PANTHER" id="PTHR44688">
    <property type="entry name" value="DNA-BINDING TRANSCRIPTIONAL ACTIVATOR DEVR_DOSR"/>
    <property type="match status" value="1"/>
</dbReference>
<dbReference type="AlphaFoldDB" id="A0A385SSI6"/>
<evidence type="ECO:0000256" key="3">
    <source>
        <dbReference type="ARBA" id="ARBA00023163"/>
    </source>
</evidence>
<keyword evidence="2 6" id="KW-0238">DNA-binding</keyword>
<dbReference type="KEGG" id="chk:D4L85_24245"/>
<proteinExistence type="predicted"/>
<dbReference type="RefSeq" id="WP_119756740.1">
    <property type="nucleotide sequence ID" value="NZ_CP032382.1"/>
</dbReference>
<dbReference type="PRINTS" id="PR00038">
    <property type="entry name" value="HTHLUXR"/>
</dbReference>
<feature type="transmembrane region" description="Helical" evidence="4">
    <location>
        <begin position="14"/>
        <end position="32"/>
    </location>
</feature>
<evidence type="ECO:0000256" key="4">
    <source>
        <dbReference type="SAM" id="Phobius"/>
    </source>
</evidence>
<evidence type="ECO:0000313" key="7">
    <source>
        <dbReference type="Proteomes" id="UP000266183"/>
    </source>
</evidence>
<organism evidence="6 7">
    <name type="scientific">Chryseolinea soli</name>
    <dbReference type="NCBI Taxonomy" id="2321403"/>
    <lineage>
        <taxon>Bacteria</taxon>
        <taxon>Pseudomonadati</taxon>
        <taxon>Bacteroidota</taxon>
        <taxon>Cytophagia</taxon>
        <taxon>Cytophagales</taxon>
        <taxon>Fulvivirgaceae</taxon>
        <taxon>Chryseolinea</taxon>
    </lineage>
</organism>
<dbReference type="Pfam" id="PF00196">
    <property type="entry name" value="GerE"/>
    <property type="match status" value="1"/>
</dbReference>
<keyword evidence="3" id="KW-0804">Transcription</keyword>
<gene>
    <name evidence="6" type="ORF">D4L85_24245</name>
</gene>
<dbReference type="PROSITE" id="PS50043">
    <property type="entry name" value="HTH_LUXR_2"/>
    <property type="match status" value="1"/>
</dbReference>
<dbReference type="EMBL" id="CP032382">
    <property type="protein sequence ID" value="AYB33506.1"/>
    <property type="molecule type" value="Genomic_DNA"/>
</dbReference>